<reference evidence="1 2" key="1">
    <citation type="submission" date="2019-03" db="EMBL/GenBank/DDBJ databases">
        <title>Genomic Encyclopedia of Type Strains, Phase IV (KMG-IV): sequencing the most valuable type-strain genomes for metagenomic binning, comparative biology and taxonomic classification.</title>
        <authorList>
            <person name="Goeker M."/>
        </authorList>
    </citation>
    <scope>NUCLEOTIDE SEQUENCE [LARGE SCALE GENOMIC DNA]</scope>
    <source>
        <strain evidence="1 2">DSM 102969</strain>
    </source>
</reference>
<gene>
    <name evidence="1" type="ORF">EDD54_2455</name>
</gene>
<sequence>MRDLIHSIKPTKVIAPIVVSDNTAAVGAIVDRLGYDSVSYVIQTGVLADADATFAVLLEESDASDMTGAAAVADADLLGTEAAASFTYADDGAVKTLGYIGSKRYTRLTVTPTGNSGSAPISALAILGHPASAPVT</sequence>
<protein>
    <recommendedName>
        <fullName evidence="3">Bacteriophage lambda head decoration protein D</fullName>
    </recommendedName>
</protein>
<evidence type="ECO:0000313" key="1">
    <source>
        <dbReference type="EMBL" id="TDP85600.1"/>
    </source>
</evidence>
<dbReference type="RefSeq" id="WP_126541436.1">
    <property type="nucleotide sequence ID" value="NZ_BSPM01000004.1"/>
</dbReference>
<dbReference type="EMBL" id="SNXY01000007">
    <property type="protein sequence ID" value="TDP85600.1"/>
    <property type="molecule type" value="Genomic_DNA"/>
</dbReference>
<keyword evidence="2" id="KW-1185">Reference proteome</keyword>
<dbReference type="AlphaFoldDB" id="A0A4R6RGZ1"/>
<proteinExistence type="predicted"/>
<organism evidence="1 2">
    <name type="scientific">Oharaeibacter diazotrophicus</name>
    <dbReference type="NCBI Taxonomy" id="1920512"/>
    <lineage>
        <taxon>Bacteria</taxon>
        <taxon>Pseudomonadati</taxon>
        <taxon>Pseudomonadota</taxon>
        <taxon>Alphaproteobacteria</taxon>
        <taxon>Hyphomicrobiales</taxon>
        <taxon>Pleomorphomonadaceae</taxon>
        <taxon>Oharaeibacter</taxon>
    </lineage>
</organism>
<comment type="caution">
    <text evidence="1">The sequence shown here is derived from an EMBL/GenBank/DDBJ whole genome shotgun (WGS) entry which is preliminary data.</text>
</comment>
<evidence type="ECO:0008006" key="3">
    <source>
        <dbReference type="Google" id="ProtNLM"/>
    </source>
</evidence>
<evidence type="ECO:0000313" key="2">
    <source>
        <dbReference type="Proteomes" id="UP000294547"/>
    </source>
</evidence>
<dbReference type="OrthoDB" id="5464931at2"/>
<dbReference type="Proteomes" id="UP000294547">
    <property type="component" value="Unassembled WGS sequence"/>
</dbReference>
<accession>A0A4R6RGZ1</accession>
<name>A0A4R6RGZ1_9HYPH</name>